<name>A0ABD3FBL7_9STRA</name>
<protein>
    <submittedName>
        <fullName evidence="2">Uncharacterized protein</fullName>
    </submittedName>
</protein>
<proteinExistence type="predicted"/>
<feature type="compositionally biased region" description="Polar residues" evidence="1">
    <location>
        <begin position="1"/>
        <end position="26"/>
    </location>
</feature>
<dbReference type="EMBL" id="JBIMZQ010000025">
    <property type="protein sequence ID" value="KAL3664163.1"/>
    <property type="molecule type" value="Genomic_DNA"/>
</dbReference>
<dbReference type="Proteomes" id="UP001632037">
    <property type="component" value="Unassembled WGS sequence"/>
</dbReference>
<dbReference type="AlphaFoldDB" id="A0ABD3FBL7"/>
<evidence type="ECO:0000256" key="1">
    <source>
        <dbReference type="SAM" id="MobiDB-lite"/>
    </source>
</evidence>
<feature type="region of interest" description="Disordered" evidence="1">
    <location>
        <begin position="1"/>
        <end position="59"/>
    </location>
</feature>
<comment type="caution">
    <text evidence="2">The sequence shown here is derived from an EMBL/GenBank/DDBJ whole genome shotgun (WGS) entry which is preliminary data.</text>
</comment>
<keyword evidence="3" id="KW-1185">Reference proteome</keyword>
<accession>A0ABD3FBL7</accession>
<evidence type="ECO:0000313" key="3">
    <source>
        <dbReference type="Proteomes" id="UP001632037"/>
    </source>
</evidence>
<gene>
    <name evidence="2" type="ORF">V7S43_011044</name>
</gene>
<organism evidence="2 3">
    <name type="scientific">Phytophthora oleae</name>
    <dbReference type="NCBI Taxonomy" id="2107226"/>
    <lineage>
        <taxon>Eukaryota</taxon>
        <taxon>Sar</taxon>
        <taxon>Stramenopiles</taxon>
        <taxon>Oomycota</taxon>
        <taxon>Peronosporomycetes</taxon>
        <taxon>Peronosporales</taxon>
        <taxon>Peronosporaceae</taxon>
        <taxon>Phytophthora</taxon>
    </lineage>
</organism>
<reference evidence="2 3" key="1">
    <citation type="submission" date="2024-09" db="EMBL/GenBank/DDBJ databases">
        <title>Genome sequencing and assembly of Phytophthora oleae, isolate VK10A, causative agent of rot of olive drupes.</title>
        <authorList>
            <person name="Conti Taguali S."/>
            <person name="Riolo M."/>
            <person name="La Spada F."/>
            <person name="Cacciola S.O."/>
            <person name="Dionisio G."/>
        </authorList>
    </citation>
    <scope>NUCLEOTIDE SEQUENCE [LARGE SCALE GENOMIC DNA]</scope>
    <source>
        <strain evidence="2 3">VK10A</strain>
    </source>
</reference>
<evidence type="ECO:0000313" key="2">
    <source>
        <dbReference type="EMBL" id="KAL3664163.1"/>
    </source>
</evidence>
<sequence length="59" mass="6608">MKSSQPSSQAKTPSIQLVKTSTNGQAATRKEQEQLRRSPPPKPTKKRFISKKSMAFMNC</sequence>